<dbReference type="AlphaFoldDB" id="A0A8J2YUX9"/>
<dbReference type="Pfam" id="PF13561">
    <property type="entry name" value="adh_short_C2"/>
    <property type="match status" value="1"/>
</dbReference>
<accession>A0A8J2YUX9</accession>
<dbReference type="CDD" id="cd05233">
    <property type="entry name" value="SDR_c"/>
    <property type="match status" value="1"/>
</dbReference>
<evidence type="ECO:0000313" key="3">
    <source>
        <dbReference type="Proteomes" id="UP000646365"/>
    </source>
</evidence>
<comment type="similarity">
    <text evidence="1">Belongs to the short-chain dehydrogenases/reductases (SDR) family.</text>
</comment>
<dbReference type="PANTHER" id="PTHR42760">
    <property type="entry name" value="SHORT-CHAIN DEHYDROGENASES/REDUCTASES FAMILY MEMBER"/>
    <property type="match status" value="1"/>
</dbReference>
<comment type="caution">
    <text evidence="2">The sequence shown here is derived from an EMBL/GenBank/DDBJ whole genome shotgun (WGS) entry which is preliminary data.</text>
</comment>
<dbReference type="Proteomes" id="UP000646365">
    <property type="component" value="Unassembled WGS sequence"/>
</dbReference>
<evidence type="ECO:0000313" key="2">
    <source>
        <dbReference type="EMBL" id="GGF18329.1"/>
    </source>
</evidence>
<dbReference type="InterPro" id="IPR036291">
    <property type="entry name" value="NAD(P)-bd_dom_sf"/>
</dbReference>
<dbReference type="EMBL" id="BMJQ01000006">
    <property type="protein sequence ID" value="GGF18329.1"/>
    <property type="molecule type" value="Genomic_DNA"/>
</dbReference>
<organism evidence="2 3">
    <name type="scientific">Aliidongia dinghuensis</name>
    <dbReference type="NCBI Taxonomy" id="1867774"/>
    <lineage>
        <taxon>Bacteria</taxon>
        <taxon>Pseudomonadati</taxon>
        <taxon>Pseudomonadota</taxon>
        <taxon>Alphaproteobacteria</taxon>
        <taxon>Rhodospirillales</taxon>
        <taxon>Dongiaceae</taxon>
        <taxon>Aliidongia</taxon>
    </lineage>
</organism>
<dbReference type="PROSITE" id="PS00061">
    <property type="entry name" value="ADH_SHORT"/>
    <property type="match status" value="1"/>
</dbReference>
<reference evidence="2" key="1">
    <citation type="journal article" date="2014" name="Int. J. Syst. Evol. Microbiol.">
        <title>Complete genome sequence of Corynebacterium casei LMG S-19264T (=DSM 44701T), isolated from a smear-ripened cheese.</title>
        <authorList>
            <consortium name="US DOE Joint Genome Institute (JGI-PGF)"/>
            <person name="Walter F."/>
            <person name="Albersmeier A."/>
            <person name="Kalinowski J."/>
            <person name="Ruckert C."/>
        </authorList>
    </citation>
    <scope>NUCLEOTIDE SEQUENCE</scope>
    <source>
        <strain evidence="2">CGMCC 1.15725</strain>
    </source>
</reference>
<reference evidence="2" key="2">
    <citation type="submission" date="2020-09" db="EMBL/GenBank/DDBJ databases">
        <authorList>
            <person name="Sun Q."/>
            <person name="Zhou Y."/>
        </authorList>
    </citation>
    <scope>NUCLEOTIDE SEQUENCE</scope>
    <source>
        <strain evidence="2">CGMCC 1.15725</strain>
    </source>
</reference>
<proteinExistence type="inferred from homology"/>
<dbReference type="PRINTS" id="PR00081">
    <property type="entry name" value="GDHRDH"/>
</dbReference>
<protein>
    <submittedName>
        <fullName evidence="2">3-ketoacyl-ACP reductase</fullName>
    </submittedName>
</protein>
<dbReference type="InterPro" id="IPR020904">
    <property type="entry name" value="Sc_DH/Rdtase_CS"/>
</dbReference>
<dbReference type="SUPFAM" id="SSF51735">
    <property type="entry name" value="NAD(P)-binding Rossmann-fold domains"/>
    <property type="match status" value="1"/>
</dbReference>
<dbReference type="Gene3D" id="3.40.50.720">
    <property type="entry name" value="NAD(P)-binding Rossmann-like Domain"/>
    <property type="match status" value="1"/>
</dbReference>
<dbReference type="GO" id="GO:0016616">
    <property type="term" value="F:oxidoreductase activity, acting on the CH-OH group of donors, NAD or NADP as acceptor"/>
    <property type="evidence" value="ECO:0007669"/>
    <property type="project" value="TreeGrafter"/>
</dbReference>
<name>A0A8J2YUX9_9PROT</name>
<keyword evidence="3" id="KW-1185">Reference proteome</keyword>
<dbReference type="InterPro" id="IPR002347">
    <property type="entry name" value="SDR_fam"/>
</dbReference>
<dbReference type="PRINTS" id="PR00080">
    <property type="entry name" value="SDRFAMILY"/>
</dbReference>
<dbReference type="FunFam" id="3.40.50.720:FF:000084">
    <property type="entry name" value="Short-chain dehydrogenase reductase"/>
    <property type="match status" value="1"/>
</dbReference>
<sequence>MDLDLAGARVIVTAGAAGIGREIARAFRREGARVHISDIDRAALDAAVADDPGLTASVCDVADRDAVRRLFNEATAALGGLDCLVNNAGIAGPTARVDQIEPEDWDRTLAVNITGQFNCARLAVPLLLESRNPSIINLSSAAGRLGFRLRTPYAASKWAVVGFTKSLAIELGEAGIRVNAILPGIVEGDRQDRVLAAKAQAQNRSLEEMRVLALAQASIKEMITPRQLADTALFLASPLARTTSGQAISVCGDLQALS</sequence>
<gene>
    <name evidence="2" type="ORF">GCM10011611_25270</name>
</gene>
<evidence type="ECO:0000256" key="1">
    <source>
        <dbReference type="ARBA" id="ARBA00006484"/>
    </source>
</evidence>
<dbReference type="NCBIfam" id="NF009466">
    <property type="entry name" value="PRK12826.1-2"/>
    <property type="match status" value="1"/>
</dbReference>
<dbReference type="RefSeq" id="WP_189046204.1">
    <property type="nucleotide sequence ID" value="NZ_BMJQ01000006.1"/>
</dbReference>